<protein>
    <submittedName>
        <fullName evidence="1">Uncharacterized protein</fullName>
    </submittedName>
</protein>
<dbReference type="EMBL" id="CP021366">
    <property type="protein sequence ID" value="ART58397.1"/>
    <property type="molecule type" value="Genomic_DNA"/>
</dbReference>
<name>A0A240UA79_9BURK</name>
<accession>A0A240TR24</accession>
<sequence length="147" mass="16538">MSVEEINPFKAGVHGGTQTYYGVAEDRIRAVAWFDRAQCEAALKLPGLQKTVAAAVQRRLRYFDKVATVLHFTDFGQDFLRWELDAKGKVIGCEPFQGFVWKGKYVLGYDRLRAGDTVHYRSMGDSTSVDNIRYPLALVERKEGSAA</sequence>
<dbReference type="RefSeq" id="WP_086911679.1">
    <property type="nucleotide sequence ID" value="NZ_CP021359.1"/>
</dbReference>
<dbReference type="KEGG" id="acip:CBP36_05525"/>
<dbReference type="OrthoDB" id="9035415at2"/>
<accession>A0A240UA79</accession>
<reference evidence="1" key="1">
    <citation type="submission" date="2017-05" db="EMBL/GenBank/DDBJ databases">
        <title>Polyphasic characterization of four soil-derived phenanthrene-degrading Acidovorax strains and proposal of Acidovorax phenanthrenivorans sp. nov.</title>
        <authorList>
            <person name="Singleton D."/>
            <person name="Lee J."/>
            <person name="Dickey A.N."/>
            <person name="Stroud A."/>
            <person name="Scholl E.H."/>
            <person name="Wright F.A."/>
            <person name="Aitken M.D."/>
        </authorList>
    </citation>
    <scope>NUCLEOTIDE SEQUENCE</scope>
    <source>
        <strain evidence="1">P4</strain>
    </source>
</reference>
<evidence type="ECO:0000313" key="2">
    <source>
        <dbReference type="Proteomes" id="UP000194440"/>
    </source>
</evidence>
<dbReference type="KEGG" id="acis:CBP35_13405"/>
<evidence type="ECO:0000313" key="1">
    <source>
        <dbReference type="EMBL" id="ART58397.1"/>
    </source>
</evidence>
<gene>
    <name evidence="1" type="ORF">CBP36_05525</name>
</gene>
<proteinExistence type="predicted"/>
<dbReference type="KEGG" id="acid:CBP33_05090"/>
<dbReference type="Proteomes" id="UP000194440">
    <property type="component" value="Chromosome"/>
</dbReference>
<keyword evidence="2" id="KW-1185">Reference proteome</keyword>
<dbReference type="AlphaFoldDB" id="A0A240UA79"/>
<organism evidence="1 2">
    <name type="scientific">Acidovorax carolinensis</name>
    <dbReference type="NCBI Taxonomy" id="553814"/>
    <lineage>
        <taxon>Bacteria</taxon>
        <taxon>Pseudomonadati</taxon>
        <taxon>Pseudomonadota</taxon>
        <taxon>Betaproteobacteria</taxon>
        <taxon>Burkholderiales</taxon>
        <taxon>Comamonadaceae</taxon>
        <taxon>Acidovorax</taxon>
    </lineage>
</organism>